<reference evidence="2 3" key="1">
    <citation type="submission" date="2015-10" db="EMBL/GenBank/DDBJ databases">
        <title>Draft genome sequence of Streptomyces sp. RV15, isolated from a marine sponge.</title>
        <authorList>
            <person name="Ruckert C."/>
            <person name="Abdelmohsen U.R."/>
            <person name="Winkler A."/>
            <person name="Hentschel U."/>
            <person name="Kalinowski J."/>
            <person name="Kampfer P."/>
            <person name="Glaeser S."/>
        </authorList>
    </citation>
    <scope>NUCLEOTIDE SEQUENCE [LARGE SCALE GENOMIC DNA]</scope>
    <source>
        <strain evidence="2 3">RV15</strain>
    </source>
</reference>
<gene>
    <name evidence="2" type="ORF">AQJ91_42100</name>
</gene>
<keyword evidence="2" id="KW-0560">Oxidoreductase</keyword>
<evidence type="ECO:0000313" key="2">
    <source>
        <dbReference type="EMBL" id="KUO15326.1"/>
    </source>
</evidence>
<dbReference type="EMBL" id="LMXB01000117">
    <property type="protein sequence ID" value="KUO15326.1"/>
    <property type="molecule type" value="Genomic_DNA"/>
</dbReference>
<name>A0A101UR84_9ACTN</name>
<comment type="caution">
    <text evidence="2">The sequence shown here is derived from an EMBL/GenBank/DDBJ whole genome shotgun (WGS) entry which is preliminary data.</text>
</comment>
<protein>
    <submittedName>
        <fullName evidence="2">Antibiotic biosynthesis monooxygenase</fullName>
    </submittedName>
</protein>
<proteinExistence type="predicted"/>
<dbReference type="AlphaFoldDB" id="A0A101UR84"/>
<keyword evidence="3" id="KW-1185">Reference proteome</keyword>
<accession>A0A101UR84</accession>
<dbReference type="InterPro" id="IPR011008">
    <property type="entry name" value="Dimeric_a/b-barrel"/>
</dbReference>
<dbReference type="SUPFAM" id="SSF54909">
    <property type="entry name" value="Dimeric alpha+beta barrel"/>
    <property type="match status" value="1"/>
</dbReference>
<organism evidence="2 3">
    <name type="scientific">Streptomyces dysideae</name>
    <dbReference type="NCBI Taxonomy" id="909626"/>
    <lineage>
        <taxon>Bacteria</taxon>
        <taxon>Bacillati</taxon>
        <taxon>Actinomycetota</taxon>
        <taxon>Actinomycetes</taxon>
        <taxon>Kitasatosporales</taxon>
        <taxon>Streptomycetaceae</taxon>
        <taxon>Streptomyces</taxon>
    </lineage>
</organism>
<dbReference type="InterPro" id="IPR007138">
    <property type="entry name" value="ABM_dom"/>
</dbReference>
<dbReference type="Proteomes" id="UP000053260">
    <property type="component" value="Unassembled WGS sequence"/>
</dbReference>
<keyword evidence="2" id="KW-0503">Monooxygenase</keyword>
<dbReference type="PROSITE" id="PS51725">
    <property type="entry name" value="ABM"/>
    <property type="match status" value="1"/>
</dbReference>
<dbReference type="OrthoDB" id="3536734at2"/>
<sequence length="100" mass="11199">MEIHPGREREFEETWLKVGDAVTGNPGNLAQWLLRGEAGEKEAEGSVYYIVSDWTDEPSFRAFESSEAHVRHRELLHPYRGAGSMMTMNMVYALRGAGAG</sequence>
<evidence type="ECO:0000259" key="1">
    <source>
        <dbReference type="PROSITE" id="PS51725"/>
    </source>
</evidence>
<evidence type="ECO:0000313" key="3">
    <source>
        <dbReference type="Proteomes" id="UP000053260"/>
    </source>
</evidence>
<dbReference type="Gene3D" id="3.30.70.100">
    <property type="match status" value="1"/>
</dbReference>
<feature type="domain" description="ABM" evidence="1">
    <location>
        <begin position="1"/>
        <end position="88"/>
    </location>
</feature>
<dbReference type="Pfam" id="PF03992">
    <property type="entry name" value="ABM"/>
    <property type="match status" value="1"/>
</dbReference>
<dbReference type="GO" id="GO:0004497">
    <property type="term" value="F:monooxygenase activity"/>
    <property type="evidence" value="ECO:0007669"/>
    <property type="project" value="UniProtKB-KW"/>
</dbReference>